<name>A0AAX4K399_9TREE</name>
<reference evidence="2 3" key="1">
    <citation type="submission" date="2024-01" db="EMBL/GenBank/DDBJ databases">
        <title>Comparative genomics of Cryptococcus and Kwoniella reveals pathogenesis evolution and contrasting modes of karyotype evolution via chromosome fusion or intercentromeric recombination.</title>
        <authorList>
            <person name="Coelho M.A."/>
            <person name="David-Palma M."/>
            <person name="Shea T."/>
            <person name="Bowers K."/>
            <person name="McGinley-Smith S."/>
            <person name="Mohammad A.W."/>
            <person name="Gnirke A."/>
            <person name="Yurkov A.M."/>
            <person name="Nowrousian M."/>
            <person name="Sun S."/>
            <person name="Cuomo C.A."/>
            <person name="Heitman J."/>
        </authorList>
    </citation>
    <scope>NUCLEOTIDE SEQUENCE [LARGE SCALE GENOMIC DNA]</scope>
    <source>
        <strain evidence="2 3">CBS 6074</strain>
    </source>
</reference>
<proteinExistence type="predicted"/>
<dbReference type="RefSeq" id="XP_066078834.1">
    <property type="nucleotide sequence ID" value="XM_066222737.1"/>
</dbReference>
<dbReference type="Proteomes" id="UP001355207">
    <property type="component" value="Chromosome 10"/>
</dbReference>
<dbReference type="AlphaFoldDB" id="A0AAX4K399"/>
<evidence type="ECO:0000313" key="3">
    <source>
        <dbReference type="Proteomes" id="UP001355207"/>
    </source>
</evidence>
<accession>A0AAX4K399</accession>
<sequence>MPSSSLINTLKSKLGISSSSSTTKADGPRSAEEILKELKKYYKPGKVTWDIDPFSSLDQDELEILGKSGLINDPKMFHPNNNNFQISHHHGSRYIAKMARARSAQGATGLVRAGGSKRLSSSDDDNNGDNNDEKKNQNNMPIPMDFYKKTNGN</sequence>
<keyword evidence="3" id="KW-1185">Reference proteome</keyword>
<gene>
    <name evidence="2" type="ORF">L201_007026</name>
</gene>
<dbReference type="GeneID" id="91097695"/>
<evidence type="ECO:0008006" key="4">
    <source>
        <dbReference type="Google" id="ProtNLM"/>
    </source>
</evidence>
<protein>
    <recommendedName>
        <fullName evidence="4">Cytoplasmic protein</fullName>
    </recommendedName>
</protein>
<dbReference type="EMBL" id="CP144107">
    <property type="protein sequence ID" value="WWC92072.1"/>
    <property type="molecule type" value="Genomic_DNA"/>
</dbReference>
<feature type="region of interest" description="Disordered" evidence="1">
    <location>
        <begin position="105"/>
        <end position="153"/>
    </location>
</feature>
<evidence type="ECO:0000313" key="2">
    <source>
        <dbReference type="EMBL" id="WWC92072.1"/>
    </source>
</evidence>
<organism evidence="2 3">
    <name type="scientific">Kwoniella dendrophila CBS 6074</name>
    <dbReference type="NCBI Taxonomy" id="1295534"/>
    <lineage>
        <taxon>Eukaryota</taxon>
        <taxon>Fungi</taxon>
        <taxon>Dikarya</taxon>
        <taxon>Basidiomycota</taxon>
        <taxon>Agaricomycotina</taxon>
        <taxon>Tremellomycetes</taxon>
        <taxon>Tremellales</taxon>
        <taxon>Cryptococcaceae</taxon>
        <taxon>Kwoniella</taxon>
    </lineage>
</organism>
<evidence type="ECO:0000256" key="1">
    <source>
        <dbReference type="SAM" id="MobiDB-lite"/>
    </source>
</evidence>